<evidence type="ECO:0000313" key="2">
    <source>
        <dbReference type="EMBL" id="RDI43080.1"/>
    </source>
</evidence>
<dbReference type="Proteomes" id="UP000255326">
    <property type="component" value="Unassembled WGS sequence"/>
</dbReference>
<reference evidence="2 3" key="1">
    <citation type="submission" date="2018-07" db="EMBL/GenBank/DDBJ databases">
        <title>Genomic Encyclopedia of Type Strains, Phase IV (KMG-IV): sequencing the most valuable type-strain genomes for metagenomic binning, comparative biology and taxonomic classification.</title>
        <authorList>
            <person name="Goeker M."/>
        </authorList>
    </citation>
    <scope>NUCLEOTIDE SEQUENCE [LARGE SCALE GENOMIC DNA]</scope>
    <source>
        <strain evidence="2 3">DSM 25281</strain>
    </source>
</reference>
<protein>
    <submittedName>
        <fullName evidence="2">Uncharacterized protein DUF4397</fullName>
    </submittedName>
</protein>
<dbReference type="OrthoDB" id="9783299at2"/>
<dbReference type="AlphaFoldDB" id="A0A370GI94"/>
<name>A0A370GI94_9BACI</name>
<dbReference type="Pfam" id="PF14344">
    <property type="entry name" value="DUF4397"/>
    <property type="match status" value="1"/>
</dbReference>
<evidence type="ECO:0000259" key="1">
    <source>
        <dbReference type="Pfam" id="PF14344"/>
    </source>
</evidence>
<dbReference type="InterPro" id="IPR025510">
    <property type="entry name" value="DUF4397"/>
</dbReference>
<keyword evidence="3" id="KW-1185">Reference proteome</keyword>
<dbReference type="EMBL" id="QQAY01000004">
    <property type="protein sequence ID" value="RDI43080.1"/>
    <property type="molecule type" value="Genomic_DNA"/>
</dbReference>
<sequence length="248" mass="27671">MNNQEIELQKASMYDLLACYYKYLDPTKHIHYYQLHLDHLRKALSAPSTTEIQRQQKMANVRILHAAPDLSSVDVYINAQKVLKHISFKQASTYLTLPSGKYHIDIYPADTSVTTVISKKVTIEPGKNYTLAAVGQGEKLQLLPFADIPGVPPNEAKIRFIHLSPDTPALDIAVKGRDVVFPDVAYKQATEYLGITPMTVELEARRAGNKEAILPFPIMKFKPNRSYTIVAAGLANGEPGLEIILLKN</sequence>
<evidence type="ECO:0000313" key="3">
    <source>
        <dbReference type="Proteomes" id="UP000255326"/>
    </source>
</evidence>
<comment type="caution">
    <text evidence="2">The sequence shown here is derived from an EMBL/GenBank/DDBJ whole genome shotgun (WGS) entry which is preliminary data.</text>
</comment>
<dbReference type="RefSeq" id="WP_114745391.1">
    <property type="nucleotide sequence ID" value="NZ_QQAY01000004.1"/>
</dbReference>
<gene>
    <name evidence="2" type="ORF">DFR59_104131</name>
</gene>
<feature type="domain" description="DUF4397" evidence="1">
    <location>
        <begin position="59"/>
        <end position="173"/>
    </location>
</feature>
<proteinExistence type="predicted"/>
<accession>A0A370GI94</accession>
<organism evidence="2 3">
    <name type="scientific">Falsibacillus pallidus</name>
    <dbReference type="NCBI Taxonomy" id="493781"/>
    <lineage>
        <taxon>Bacteria</taxon>
        <taxon>Bacillati</taxon>
        <taxon>Bacillota</taxon>
        <taxon>Bacilli</taxon>
        <taxon>Bacillales</taxon>
        <taxon>Bacillaceae</taxon>
        <taxon>Falsibacillus</taxon>
    </lineage>
</organism>